<dbReference type="InterPro" id="IPR003399">
    <property type="entry name" value="Mce/MlaD"/>
</dbReference>
<protein>
    <submittedName>
        <fullName evidence="5">MCE family protein</fullName>
    </submittedName>
</protein>
<dbReference type="PANTHER" id="PTHR33371:SF4">
    <property type="entry name" value="INTERMEMBRANE PHOSPHOLIPID TRANSPORT SYSTEM BINDING PROTEIN MLAD"/>
    <property type="match status" value="1"/>
</dbReference>
<feature type="compositionally biased region" description="Pro residues" evidence="1">
    <location>
        <begin position="433"/>
        <end position="458"/>
    </location>
</feature>
<dbReference type="PANTHER" id="PTHR33371">
    <property type="entry name" value="INTERMEMBRANE PHOSPHOLIPID TRANSPORT SYSTEM BINDING PROTEIN MLAD-RELATED"/>
    <property type="match status" value="1"/>
</dbReference>
<evidence type="ECO:0000313" key="6">
    <source>
        <dbReference type="Proteomes" id="UP001651690"/>
    </source>
</evidence>
<dbReference type="EMBL" id="JANDBD010000002">
    <property type="protein sequence ID" value="MCP9271509.1"/>
    <property type="molecule type" value="Genomic_DNA"/>
</dbReference>
<evidence type="ECO:0000256" key="2">
    <source>
        <dbReference type="SAM" id="Phobius"/>
    </source>
</evidence>
<dbReference type="InterPro" id="IPR052336">
    <property type="entry name" value="MlaD_Phospholipid_Transporter"/>
</dbReference>
<dbReference type="Proteomes" id="UP001651690">
    <property type="component" value="Unassembled WGS sequence"/>
</dbReference>
<feature type="transmembrane region" description="Helical" evidence="2">
    <location>
        <begin position="12"/>
        <end position="33"/>
    </location>
</feature>
<proteinExistence type="predicted"/>
<keyword evidence="2" id="KW-0812">Transmembrane</keyword>
<keyword evidence="2" id="KW-0472">Membrane</keyword>
<dbReference type="InterPro" id="IPR024516">
    <property type="entry name" value="Mce_C"/>
</dbReference>
<dbReference type="RefSeq" id="WP_255058563.1">
    <property type="nucleotide sequence ID" value="NZ_JANDBD010000002.1"/>
</dbReference>
<feature type="compositionally biased region" description="Low complexity" evidence="1">
    <location>
        <begin position="423"/>
        <end position="432"/>
    </location>
</feature>
<organism evidence="5 6">
    <name type="scientific">Mycolicibacterium arenosum</name>
    <dbReference type="NCBI Taxonomy" id="2952157"/>
    <lineage>
        <taxon>Bacteria</taxon>
        <taxon>Bacillati</taxon>
        <taxon>Actinomycetota</taxon>
        <taxon>Actinomycetes</taxon>
        <taxon>Mycobacteriales</taxon>
        <taxon>Mycobacteriaceae</taxon>
        <taxon>Mycolicibacterium</taxon>
    </lineage>
</organism>
<comment type="caution">
    <text evidence="5">The sequence shown here is derived from an EMBL/GenBank/DDBJ whole genome shotgun (WGS) entry which is preliminary data.</text>
</comment>
<name>A0ABT1LX80_9MYCO</name>
<feature type="compositionally biased region" description="Pro residues" evidence="1">
    <location>
        <begin position="392"/>
        <end position="403"/>
    </location>
</feature>
<evidence type="ECO:0000259" key="3">
    <source>
        <dbReference type="Pfam" id="PF02470"/>
    </source>
</evidence>
<dbReference type="Pfam" id="PF02470">
    <property type="entry name" value="MlaD"/>
    <property type="match status" value="1"/>
</dbReference>
<dbReference type="InterPro" id="IPR005693">
    <property type="entry name" value="Mce"/>
</dbReference>
<feature type="domain" description="Mammalian cell entry C-terminal" evidence="4">
    <location>
        <begin position="118"/>
        <end position="285"/>
    </location>
</feature>
<feature type="region of interest" description="Disordered" evidence="1">
    <location>
        <begin position="386"/>
        <end position="458"/>
    </location>
</feature>
<sequence>MSSPSSRTIRITAAVVLAVTLAVGITFVATPWWKGVTKDTYVAYFANTNGLYTGDEIRILGVAVGTVDEIEPQPTTTKVTFSVESQYPVPADVKAAILSPSLVSARAIQLVPAYDGGPKLEAGAEIPQERTAVPVEWDDFRQQLEKLTDSLQPTTPGGPSPVGEFINTAADNLRGEGDTARETVIKLSQALSALGDHSTDIFTTVKNLQLLVSALSSSSDLLAAFNINLADVTTVLSNSPDEFTNATKGLDGAVNDLSGFLADNRESTGVTVDRLNAITTALNDSRMDLKQVLHIAPTVFQNFMNIYQPAQSAVTGILAPVNFANTVQFICGAIQAASRMNNDVSSKLCEQYLAPIIKNRQYNYPPLGFNPFVGASARPNEITYSEDRLNPNLPPAGVPPAPLPAEASLLTGGPQATPADAALGLQGLMLPPGLGPQPDPSLPPLPAEQQPPAPGGTP</sequence>
<evidence type="ECO:0000256" key="1">
    <source>
        <dbReference type="SAM" id="MobiDB-lite"/>
    </source>
</evidence>
<dbReference type="Pfam" id="PF11887">
    <property type="entry name" value="Mce4_CUP1"/>
    <property type="match status" value="1"/>
</dbReference>
<reference evidence="5 6" key="1">
    <citation type="submission" date="2022-06" db="EMBL/GenBank/DDBJ databases">
        <title>Mycolicibacterium sp. CAU 1645 isolated from seawater.</title>
        <authorList>
            <person name="Kim W."/>
        </authorList>
    </citation>
    <scope>NUCLEOTIDE SEQUENCE [LARGE SCALE GENOMIC DNA]</scope>
    <source>
        <strain evidence="5 6">CAU 1645</strain>
    </source>
</reference>
<keyword evidence="2" id="KW-1133">Transmembrane helix</keyword>
<gene>
    <name evidence="5" type="ORF">NM203_04850</name>
</gene>
<feature type="domain" description="Mce/MlaD" evidence="3">
    <location>
        <begin position="39"/>
        <end position="112"/>
    </location>
</feature>
<evidence type="ECO:0000313" key="5">
    <source>
        <dbReference type="EMBL" id="MCP9271509.1"/>
    </source>
</evidence>
<keyword evidence="6" id="KW-1185">Reference proteome</keyword>
<accession>A0ABT1LX80</accession>
<evidence type="ECO:0000259" key="4">
    <source>
        <dbReference type="Pfam" id="PF11887"/>
    </source>
</evidence>
<dbReference type="NCBIfam" id="TIGR00996">
    <property type="entry name" value="Mtu_fam_mce"/>
    <property type="match status" value="1"/>
</dbReference>